<dbReference type="Proteomes" id="UP001431783">
    <property type="component" value="Unassembled WGS sequence"/>
</dbReference>
<sequence length="141" mass="16391">MCLPIFHLSAISEEMYYISKQIRSMNISYEFGERRGRMTDWMATHIVGDFLSHFECPVCYERMTPPIRQCVRGHAVCNPCFCRLTKCPTCRIKFSLVRSKALEYLYNITKLPCKYYSKGCTFIGPGKLLFGHESNCEFADI</sequence>
<dbReference type="GO" id="GO:0043161">
    <property type="term" value="P:proteasome-mediated ubiquitin-dependent protein catabolic process"/>
    <property type="evidence" value="ECO:0007669"/>
    <property type="project" value="TreeGrafter"/>
</dbReference>
<keyword evidence="2 4" id="KW-0863">Zinc-finger</keyword>
<proteinExistence type="predicted"/>
<gene>
    <name evidence="6" type="ORF">WA026_017114</name>
</gene>
<name>A0AAW1TYW1_9CUCU</name>
<evidence type="ECO:0000259" key="5">
    <source>
        <dbReference type="PROSITE" id="PS50089"/>
    </source>
</evidence>
<keyword evidence="3" id="KW-0862">Zinc</keyword>
<evidence type="ECO:0000256" key="4">
    <source>
        <dbReference type="PROSITE-ProRule" id="PRU00175"/>
    </source>
</evidence>
<dbReference type="GO" id="GO:0005737">
    <property type="term" value="C:cytoplasm"/>
    <property type="evidence" value="ECO:0007669"/>
    <property type="project" value="TreeGrafter"/>
</dbReference>
<comment type="caution">
    <text evidence="6">The sequence shown here is derived from an EMBL/GenBank/DDBJ whole genome shotgun (WGS) entry which is preliminary data.</text>
</comment>
<dbReference type="GO" id="GO:0031624">
    <property type="term" value="F:ubiquitin conjugating enzyme binding"/>
    <property type="evidence" value="ECO:0007669"/>
    <property type="project" value="TreeGrafter"/>
</dbReference>
<dbReference type="SUPFAM" id="SSF57850">
    <property type="entry name" value="RING/U-box"/>
    <property type="match status" value="1"/>
</dbReference>
<dbReference type="InterPro" id="IPR004162">
    <property type="entry name" value="SINA-like_animal"/>
</dbReference>
<dbReference type="Gene3D" id="3.30.40.10">
    <property type="entry name" value="Zinc/RING finger domain, C3HC4 (zinc finger)"/>
    <property type="match status" value="2"/>
</dbReference>
<evidence type="ECO:0000256" key="2">
    <source>
        <dbReference type="ARBA" id="ARBA00022771"/>
    </source>
</evidence>
<dbReference type="PANTHER" id="PTHR45877:SF2">
    <property type="entry name" value="E3 UBIQUITIN-PROTEIN LIGASE SINA-RELATED"/>
    <property type="match status" value="1"/>
</dbReference>
<protein>
    <recommendedName>
        <fullName evidence="5">RING-type domain-containing protein</fullName>
    </recommendedName>
</protein>
<dbReference type="AlphaFoldDB" id="A0AAW1TYW1"/>
<dbReference type="InterPro" id="IPR001841">
    <property type="entry name" value="Znf_RING"/>
</dbReference>
<feature type="domain" description="RING-type" evidence="5">
    <location>
        <begin position="56"/>
        <end position="91"/>
    </location>
</feature>
<organism evidence="6 7">
    <name type="scientific">Henosepilachna vigintioctopunctata</name>
    <dbReference type="NCBI Taxonomy" id="420089"/>
    <lineage>
        <taxon>Eukaryota</taxon>
        <taxon>Metazoa</taxon>
        <taxon>Ecdysozoa</taxon>
        <taxon>Arthropoda</taxon>
        <taxon>Hexapoda</taxon>
        <taxon>Insecta</taxon>
        <taxon>Pterygota</taxon>
        <taxon>Neoptera</taxon>
        <taxon>Endopterygota</taxon>
        <taxon>Coleoptera</taxon>
        <taxon>Polyphaga</taxon>
        <taxon>Cucujiformia</taxon>
        <taxon>Coccinelloidea</taxon>
        <taxon>Coccinellidae</taxon>
        <taxon>Epilachninae</taxon>
        <taxon>Epilachnini</taxon>
        <taxon>Henosepilachna</taxon>
    </lineage>
</organism>
<dbReference type="GO" id="GO:0008270">
    <property type="term" value="F:zinc ion binding"/>
    <property type="evidence" value="ECO:0007669"/>
    <property type="project" value="UniProtKB-KW"/>
</dbReference>
<evidence type="ECO:0000256" key="3">
    <source>
        <dbReference type="ARBA" id="ARBA00022833"/>
    </source>
</evidence>
<dbReference type="PROSITE" id="PS50089">
    <property type="entry name" value="ZF_RING_2"/>
    <property type="match status" value="1"/>
</dbReference>
<dbReference type="PANTHER" id="PTHR45877">
    <property type="entry name" value="E3 UBIQUITIN-PROTEIN LIGASE SIAH2"/>
    <property type="match status" value="1"/>
</dbReference>
<evidence type="ECO:0000313" key="7">
    <source>
        <dbReference type="Proteomes" id="UP001431783"/>
    </source>
</evidence>
<reference evidence="6 7" key="1">
    <citation type="submission" date="2023-03" db="EMBL/GenBank/DDBJ databases">
        <title>Genome insight into feeding habits of ladybird beetles.</title>
        <authorList>
            <person name="Li H.-S."/>
            <person name="Huang Y.-H."/>
            <person name="Pang H."/>
        </authorList>
    </citation>
    <scope>NUCLEOTIDE SEQUENCE [LARGE SCALE GENOMIC DNA]</scope>
    <source>
        <strain evidence="6">SYSU_2023b</strain>
        <tissue evidence="6">Whole body</tissue>
    </source>
</reference>
<dbReference type="EMBL" id="JARQZJ010000010">
    <property type="protein sequence ID" value="KAK9872309.1"/>
    <property type="molecule type" value="Genomic_DNA"/>
</dbReference>
<dbReference type="GO" id="GO:0061630">
    <property type="term" value="F:ubiquitin protein ligase activity"/>
    <property type="evidence" value="ECO:0007669"/>
    <property type="project" value="TreeGrafter"/>
</dbReference>
<dbReference type="Pfam" id="PF21362">
    <property type="entry name" value="Sina_RING"/>
    <property type="match status" value="1"/>
</dbReference>
<dbReference type="InterPro" id="IPR013083">
    <property type="entry name" value="Znf_RING/FYVE/PHD"/>
</dbReference>
<keyword evidence="1" id="KW-0479">Metal-binding</keyword>
<accession>A0AAW1TYW1</accession>
<dbReference type="InterPro" id="IPR049548">
    <property type="entry name" value="Sina-like_RING"/>
</dbReference>
<evidence type="ECO:0000256" key="1">
    <source>
        <dbReference type="ARBA" id="ARBA00022723"/>
    </source>
</evidence>
<keyword evidence="7" id="KW-1185">Reference proteome</keyword>
<evidence type="ECO:0000313" key="6">
    <source>
        <dbReference type="EMBL" id="KAK9872309.1"/>
    </source>
</evidence>